<dbReference type="RefSeq" id="WP_086488947.1">
    <property type="nucleotide sequence ID" value="NZ_MSLT01000023.1"/>
</dbReference>
<gene>
    <name evidence="1" type="ORF">TPSD3_12910</name>
</gene>
<dbReference type="EMBL" id="MSLT01000023">
    <property type="protein sequence ID" value="OUD12031.1"/>
    <property type="molecule type" value="Genomic_DNA"/>
</dbReference>
<dbReference type="AlphaFoldDB" id="A0A251X3K0"/>
<dbReference type="Proteomes" id="UP000194798">
    <property type="component" value="Unassembled WGS sequence"/>
</dbReference>
<dbReference type="OrthoDB" id="5660016at2"/>
<name>A0A251X3K0_9GAMM</name>
<accession>A0A251X3K0</accession>
<comment type="caution">
    <text evidence="1">The sequence shown here is derived from an EMBL/GenBank/DDBJ whole genome shotgun (WGS) entry which is preliminary data.</text>
</comment>
<protein>
    <recommendedName>
        <fullName evidence="3">RNA-binding protein</fullName>
    </recommendedName>
</protein>
<evidence type="ECO:0008006" key="3">
    <source>
        <dbReference type="Google" id="ProtNLM"/>
    </source>
</evidence>
<dbReference type="InterPro" id="IPR007922">
    <property type="entry name" value="DciA-like"/>
</dbReference>
<evidence type="ECO:0000313" key="1">
    <source>
        <dbReference type="EMBL" id="OUD12031.1"/>
    </source>
</evidence>
<organism evidence="1 2">
    <name type="scientific">Thioflexithrix psekupsensis</name>
    <dbReference type="NCBI Taxonomy" id="1570016"/>
    <lineage>
        <taxon>Bacteria</taxon>
        <taxon>Pseudomonadati</taxon>
        <taxon>Pseudomonadota</taxon>
        <taxon>Gammaproteobacteria</taxon>
        <taxon>Thiotrichales</taxon>
        <taxon>Thioflexithrix</taxon>
    </lineage>
</organism>
<sequence>MPKDNTMTPVNELLTRTTSLHTLIQRGQALQQLDQRLKVHLPETLRAHCCVANVTGECLILLTDSAVWATQLRYWHDTLLNHTRQITGQTITRLDIRVRPSQFQHNPAHPTDPSSMPQRALSAETSVLLRSVADSMADTSLRSALHRLAADPSQETETGCK</sequence>
<dbReference type="Pfam" id="PF05258">
    <property type="entry name" value="DciA"/>
    <property type="match status" value="1"/>
</dbReference>
<proteinExistence type="predicted"/>
<evidence type="ECO:0000313" key="2">
    <source>
        <dbReference type="Proteomes" id="UP000194798"/>
    </source>
</evidence>
<keyword evidence="2" id="KW-1185">Reference proteome</keyword>
<reference evidence="1 2" key="1">
    <citation type="submission" date="2016-12" db="EMBL/GenBank/DDBJ databases">
        <title>Thioflexothrix psekupsii D3 genome sequencing and assembly.</title>
        <authorList>
            <person name="Fomenkov A."/>
            <person name="Vincze T."/>
            <person name="Grabovich M."/>
            <person name="Anton B.P."/>
            <person name="Dubinina G."/>
            <person name="Orlova M."/>
            <person name="Belousova E."/>
            <person name="Roberts R.J."/>
        </authorList>
    </citation>
    <scope>NUCLEOTIDE SEQUENCE [LARGE SCALE GENOMIC DNA]</scope>
    <source>
        <strain evidence="1">D3</strain>
    </source>
</reference>